<organism evidence="3 4">
    <name type="scientific">Verticillium longisporum</name>
    <name type="common">Verticillium dahliae var. longisporum</name>
    <dbReference type="NCBI Taxonomy" id="100787"/>
    <lineage>
        <taxon>Eukaryota</taxon>
        <taxon>Fungi</taxon>
        <taxon>Dikarya</taxon>
        <taxon>Ascomycota</taxon>
        <taxon>Pezizomycotina</taxon>
        <taxon>Sordariomycetes</taxon>
        <taxon>Hypocreomycetidae</taxon>
        <taxon>Glomerellales</taxon>
        <taxon>Plectosphaerellaceae</taxon>
        <taxon>Verticillium</taxon>
    </lineage>
</organism>
<name>A0A0G4LYX8_VERLO</name>
<dbReference type="Gene3D" id="3.30.70.3490">
    <property type="match status" value="1"/>
</dbReference>
<sequence length="472" mass="52253">MDSKHKSSRIKDLVQFLASTQGDLSNITAPPMFLAPTSVVEVGRCWAEHPAIFAAPALEPDPARRALLATTTLVSEQVSHHPPITAMHVSDTANGIRADGYARVEMSFSGTVDIRQVGHAVLHIDRYAEDYLIPLPAVQVRGFLGGRLYPEITGVYTIPSSGAYVSEIRFSGAGLCWGGRKNGFTAVVFRRDDPRRAPVYSLEGVWSDAWTVRDARGDVLDTFRLDEAHVAPLDMAPLDAQDPWESKRAWRDDYLIPLPAVQVRGFLGGRLYPEMTGVYTIPSSGAYVSQIRFSGAGLCWGGRKNGFTAVVFRRDDPRRAPVYSLEGVWSDAWTVRDARGDVVDTFRLDEATVAPLDMAPLDAQDPWESKRAWRDVAAGLRSGDVRAAVAAKTELERAQREMRAVEADEGRTWAPLLFRSAPGAKHDVFHRLAEGMEGWEHLYDERTKGVWRVDEAALKTQRPFRGELTPLG</sequence>
<dbReference type="STRING" id="100787.A0A0G4LYX8"/>
<dbReference type="InterPro" id="IPR018494">
    <property type="entry name" value="Oxysterol-bd_CS"/>
</dbReference>
<dbReference type="Gene3D" id="2.40.160.120">
    <property type="match status" value="2"/>
</dbReference>
<dbReference type="PANTHER" id="PTHR10972:SF92">
    <property type="entry name" value="OXYSTEROL BINDING PROTEIN"/>
    <property type="match status" value="1"/>
</dbReference>
<dbReference type="EMBL" id="CVQH01020341">
    <property type="protein sequence ID" value="CRK27227.1"/>
    <property type="molecule type" value="Genomic_DNA"/>
</dbReference>
<dbReference type="Proteomes" id="UP000044602">
    <property type="component" value="Unassembled WGS sequence"/>
</dbReference>
<dbReference type="GO" id="GO:0016020">
    <property type="term" value="C:membrane"/>
    <property type="evidence" value="ECO:0007669"/>
    <property type="project" value="TreeGrafter"/>
</dbReference>
<gene>
    <name evidence="3" type="ORF">BN1708_014731</name>
</gene>
<dbReference type="InterPro" id="IPR000648">
    <property type="entry name" value="Oxysterol-bd"/>
</dbReference>
<keyword evidence="4" id="KW-1185">Reference proteome</keyword>
<dbReference type="SUPFAM" id="SSF144000">
    <property type="entry name" value="Oxysterol-binding protein-like"/>
    <property type="match status" value="2"/>
</dbReference>
<dbReference type="PROSITE" id="PS01013">
    <property type="entry name" value="OSBP"/>
    <property type="match status" value="1"/>
</dbReference>
<comment type="similarity">
    <text evidence="1 2">Belongs to the OSBP family.</text>
</comment>
<dbReference type="InterPro" id="IPR037239">
    <property type="entry name" value="OSBP_sf"/>
</dbReference>
<dbReference type="PANTHER" id="PTHR10972">
    <property type="entry name" value="OXYSTEROL-BINDING PROTEIN-RELATED"/>
    <property type="match status" value="1"/>
</dbReference>
<dbReference type="GO" id="GO:0005829">
    <property type="term" value="C:cytosol"/>
    <property type="evidence" value="ECO:0007669"/>
    <property type="project" value="TreeGrafter"/>
</dbReference>
<dbReference type="Pfam" id="PF01237">
    <property type="entry name" value="Oxysterol_BP"/>
    <property type="match status" value="1"/>
</dbReference>
<accession>A0A0G4LYX8</accession>
<evidence type="ECO:0008006" key="5">
    <source>
        <dbReference type="Google" id="ProtNLM"/>
    </source>
</evidence>
<dbReference type="AlphaFoldDB" id="A0A0G4LYX8"/>
<evidence type="ECO:0000313" key="4">
    <source>
        <dbReference type="Proteomes" id="UP000044602"/>
    </source>
</evidence>
<evidence type="ECO:0000256" key="2">
    <source>
        <dbReference type="RuleBase" id="RU003844"/>
    </source>
</evidence>
<proteinExistence type="inferred from homology"/>
<evidence type="ECO:0000313" key="3">
    <source>
        <dbReference type="EMBL" id="CRK27227.1"/>
    </source>
</evidence>
<reference evidence="3 4" key="1">
    <citation type="submission" date="2015-05" db="EMBL/GenBank/DDBJ databases">
        <authorList>
            <person name="Wang D.B."/>
            <person name="Wang M."/>
        </authorList>
    </citation>
    <scope>NUCLEOTIDE SEQUENCE [LARGE SCALE GENOMIC DNA]</scope>
    <source>
        <strain evidence="3">VL1</strain>
    </source>
</reference>
<dbReference type="GO" id="GO:0008142">
    <property type="term" value="F:oxysterol binding"/>
    <property type="evidence" value="ECO:0007669"/>
    <property type="project" value="TreeGrafter"/>
</dbReference>
<protein>
    <recommendedName>
        <fullName evidence="5">Oxysterol-binding protein</fullName>
    </recommendedName>
</protein>
<evidence type="ECO:0000256" key="1">
    <source>
        <dbReference type="ARBA" id="ARBA00008842"/>
    </source>
</evidence>